<dbReference type="Proteomes" id="UP000238479">
    <property type="component" value="Chromosome 7"/>
</dbReference>
<dbReference type="EMBL" id="PDCK01000045">
    <property type="protein sequence ID" value="PRQ16411.1"/>
    <property type="molecule type" value="Genomic_DNA"/>
</dbReference>
<keyword evidence="1" id="KW-0472">Membrane</keyword>
<proteinExistence type="predicted"/>
<accession>A0A2P6P3D1</accession>
<sequence>MIWKLLIRMCKQLNLATDHGCSCRIKTRRPTPTRFLLTVPRCSLVQDSRYLRHLLRVRRMLSMRYNQLLLFLSMLKTILNLQWCVYGNKFKRKQI</sequence>
<evidence type="ECO:0000313" key="2">
    <source>
        <dbReference type="EMBL" id="PRQ16411.1"/>
    </source>
</evidence>
<gene>
    <name evidence="2" type="ORF">RchiOBHm_Chr7g0183931</name>
</gene>
<keyword evidence="1" id="KW-1133">Transmembrane helix</keyword>
<keyword evidence="1" id="KW-0812">Transmembrane</keyword>
<keyword evidence="3" id="KW-1185">Reference proteome</keyword>
<protein>
    <submittedName>
        <fullName evidence="2">Uncharacterized protein</fullName>
    </submittedName>
</protein>
<dbReference type="AlphaFoldDB" id="A0A2P6P3D1"/>
<reference evidence="2 3" key="1">
    <citation type="journal article" date="2018" name="Nat. Genet.">
        <title>The Rosa genome provides new insights in the design of modern roses.</title>
        <authorList>
            <person name="Bendahmane M."/>
        </authorList>
    </citation>
    <scope>NUCLEOTIDE SEQUENCE [LARGE SCALE GENOMIC DNA]</scope>
    <source>
        <strain evidence="3">cv. Old Blush</strain>
    </source>
</reference>
<comment type="caution">
    <text evidence="2">The sequence shown here is derived from an EMBL/GenBank/DDBJ whole genome shotgun (WGS) entry which is preliminary data.</text>
</comment>
<evidence type="ECO:0000313" key="3">
    <source>
        <dbReference type="Proteomes" id="UP000238479"/>
    </source>
</evidence>
<organism evidence="2 3">
    <name type="scientific">Rosa chinensis</name>
    <name type="common">China rose</name>
    <dbReference type="NCBI Taxonomy" id="74649"/>
    <lineage>
        <taxon>Eukaryota</taxon>
        <taxon>Viridiplantae</taxon>
        <taxon>Streptophyta</taxon>
        <taxon>Embryophyta</taxon>
        <taxon>Tracheophyta</taxon>
        <taxon>Spermatophyta</taxon>
        <taxon>Magnoliopsida</taxon>
        <taxon>eudicotyledons</taxon>
        <taxon>Gunneridae</taxon>
        <taxon>Pentapetalae</taxon>
        <taxon>rosids</taxon>
        <taxon>fabids</taxon>
        <taxon>Rosales</taxon>
        <taxon>Rosaceae</taxon>
        <taxon>Rosoideae</taxon>
        <taxon>Rosoideae incertae sedis</taxon>
        <taxon>Rosa</taxon>
    </lineage>
</organism>
<dbReference type="Gramene" id="PRQ16411">
    <property type="protein sequence ID" value="PRQ16411"/>
    <property type="gene ID" value="RchiOBHm_Chr7g0183931"/>
</dbReference>
<evidence type="ECO:0000256" key="1">
    <source>
        <dbReference type="SAM" id="Phobius"/>
    </source>
</evidence>
<name>A0A2P6P3D1_ROSCH</name>
<feature type="transmembrane region" description="Helical" evidence="1">
    <location>
        <begin position="68"/>
        <end position="86"/>
    </location>
</feature>